<dbReference type="GeneID" id="3766853"/>
<reference evidence="3" key="2">
    <citation type="submission" date="2016-03" db="EMBL/GenBank/DDBJ databases">
        <title>Full-length assembly of Arabidopsis thaliana Ler reveals the complement of translocations and inversions.</title>
        <authorList>
            <person name="Zapata L."/>
            <person name="Schneeberger K."/>
            <person name="Ossowski S."/>
        </authorList>
    </citation>
    <scope>NUCLEOTIDE SEQUENCE [LARGE SCALE GENOMIC DNA]</scope>
    <source>
        <tissue evidence="3">Leaf</tissue>
    </source>
</reference>
<organism evidence="3 5">
    <name type="scientific">Arabidopsis thaliana</name>
    <name type="common">Mouse-ear cress</name>
    <dbReference type="NCBI Taxonomy" id="3702"/>
    <lineage>
        <taxon>Eukaryota</taxon>
        <taxon>Viridiplantae</taxon>
        <taxon>Streptophyta</taxon>
        <taxon>Embryophyta</taxon>
        <taxon>Tracheophyta</taxon>
        <taxon>Spermatophyta</taxon>
        <taxon>Magnoliopsida</taxon>
        <taxon>eudicotyledons</taxon>
        <taxon>Gunneridae</taxon>
        <taxon>Pentapetalae</taxon>
        <taxon>rosids</taxon>
        <taxon>malvids</taxon>
        <taxon>Brassicales</taxon>
        <taxon>Brassicaceae</taxon>
        <taxon>Camelineae</taxon>
        <taxon>Arabidopsis</taxon>
    </lineage>
</organism>
<dbReference type="Araport" id="AT1G30814"/>
<dbReference type="Proteomes" id="UP000434276">
    <property type="component" value="Unassembled WGS sequence"/>
</dbReference>
<dbReference type="RefSeq" id="NP_001031120.1">
    <property type="nucleotide sequence ID" value="NM_001036043.2"/>
</dbReference>
<accession>A0A178WG78</accession>
<evidence type="ECO:0000313" key="5">
    <source>
        <dbReference type="Proteomes" id="UP000078284"/>
    </source>
</evidence>
<evidence type="ECO:0000313" key="1">
    <source>
        <dbReference type="Araport" id="AT1G30814"/>
    </source>
</evidence>
<dbReference type="OrthoDB" id="1089941at2759"/>
<evidence type="ECO:0000313" key="6">
    <source>
        <dbReference type="Proteomes" id="UP000426265"/>
    </source>
</evidence>
<protein>
    <submittedName>
        <fullName evidence="3">Uncharacterized protein</fullName>
    </submittedName>
</protein>
<sequence>MKDHERAILEERINYYLAKRTERIVFAELDTGGKIIECPNCHVQFTPTLGNWIADKFACKSCKANLSFRNSTAKTARCPCCTISRPVPNNFTMLVCGGCPVSVVHQKRDKTVKCSECKHINIPTFGRTYGVRPENQARPPQVYRIVPPQGNGVAPPQDNQDGPRSYQVVPIPQVNKDLPQTYHLVPCRNGVPQVNQDPSTFYQVVPRQVNEVPPQVNRVVPRPANEVPPQVNRIVPPRVYQRRNRAATAETESTASSSFNQKPEIIVVEYPDDSVAETVRMVATKRVVEVEQDKTEEAGNKKIRL</sequence>
<name>A0A178WG78_ARATH</name>
<dbReference type="ExpressionAtlas" id="A0A178WG78">
    <property type="expression patterns" value="baseline and differential"/>
</dbReference>
<dbReference type="EMBL" id="LUHQ01000001">
    <property type="protein sequence ID" value="OAP17124.1"/>
    <property type="molecule type" value="Genomic_DNA"/>
</dbReference>
<evidence type="ECO:0000313" key="4">
    <source>
        <dbReference type="EMBL" id="VYS47642.1"/>
    </source>
</evidence>
<gene>
    <name evidence="1" type="ordered locus">At1g30814</name>
    <name evidence="3" type="ordered locus">AXX17_At1g31370</name>
    <name evidence="4" type="ORF">AN1_LOCUS3129</name>
    <name evidence="2" type="ORF">C24_LOCUS3037</name>
</gene>
<dbReference type="AlphaFoldDB" id="A0A178WG78"/>
<dbReference type="EMBL" id="CACRSJ010000104">
    <property type="protein sequence ID" value="VYS47642.1"/>
    <property type="molecule type" value="Genomic_DNA"/>
</dbReference>
<evidence type="ECO:0000313" key="3">
    <source>
        <dbReference type="EMBL" id="OAP17124.1"/>
    </source>
</evidence>
<reference evidence="4 6" key="3">
    <citation type="submission" date="2019-11" db="EMBL/GenBank/DDBJ databases">
        <authorList>
            <person name="Jiao W.-B."/>
            <person name="Schneeberger K."/>
        </authorList>
    </citation>
    <scope>NUCLEOTIDE SEQUENCE [LARGE SCALE GENOMIC DNA]</scope>
    <source>
        <strain evidence="6">cv. An-1</strain>
        <strain evidence="7">cv. C24</strain>
    </source>
</reference>
<evidence type="ECO:0000313" key="2">
    <source>
        <dbReference type="EMBL" id="CAA0258172.1"/>
    </source>
</evidence>
<reference evidence="5" key="1">
    <citation type="journal article" date="2016" name="Proc. Natl. Acad. Sci. U.S.A.">
        <title>Chromosome-level assembly of Arabidopsis thaliana Ler reveals the extent of translocation and inversion polymorphisms.</title>
        <authorList>
            <person name="Zapata L."/>
            <person name="Ding J."/>
            <person name="Willing E.M."/>
            <person name="Hartwig B."/>
            <person name="Bezdan D."/>
            <person name="Jiao W.B."/>
            <person name="Patel V."/>
            <person name="Velikkakam James G."/>
            <person name="Koornneef M."/>
            <person name="Ossowski S."/>
            <person name="Schneeberger K."/>
        </authorList>
    </citation>
    <scope>NUCLEOTIDE SEQUENCE [LARGE SCALE GENOMIC DNA]</scope>
    <source>
        <strain evidence="5">cv. Landsberg erecta</strain>
    </source>
</reference>
<evidence type="ECO:0000313" key="7">
    <source>
        <dbReference type="Proteomes" id="UP000434276"/>
    </source>
</evidence>
<dbReference type="Proteomes" id="UP000426265">
    <property type="component" value="Unassembled WGS sequence"/>
</dbReference>
<dbReference type="RefSeq" id="NP_001117392.1">
    <property type="nucleotide sequence ID" value="NM_001123920.1"/>
</dbReference>
<dbReference type="OMA" id="KHITISP"/>
<proteinExistence type="predicted"/>
<dbReference type="Proteomes" id="UP000078284">
    <property type="component" value="Chromosome 1"/>
</dbReference>
<dbReference type="EMBL" id="CACSHJ010000087">
    <property type="protein sequence ID" value="CAA0258172.1"/>
    <property type="molecule type" value="Genomic_DNA"/>
</dbReference>